<evidence type="ECO:0000313" key="3">
    <source>
        <dbReference type="Proteomes" id="UP000807115"/>
    </source>
</evidence>
<name>A0A921U2J9_SORBI</name>
<feature type="compositionally biased region" description="Pro residues" evidence="1">
    <location>
        <begin position="48"/>
        <end position="57"/>
    </location>
</feature>
<reference evidence="2" key="1">
    <citation type="journal article" date="2019" name="BMC Genomics">
        <title>A new reference genome for Sorghum bicolor reveals high levels of sequence similarity between sweet and grain genotypes: implications for the genetics of sugar metabolism.</title>
        <authorList>
            <person name="Cooper E.A."/>
            <person name="Brenton Z.W."/>
            <person name="Flinn B.S."/>
            <person name="Jenkins J."/>
            <person name="Shu S."/>
            <person name="Flowers D."/>
            <person name="Luo F."/>
            <person name="Wang Y."/>
            <person name="Xia P."/>
            <person name="Barry K."/>
            <person name="Daum C."/>
            <person name="Lipzen A."/>
            <person name="Yoshinaga Y."/>
            <person name="Schmutz J."/>
            <person name="Saski C."/>
            <person name="Vermerris W."/>
            <person name="Kresovich S."/>
        </authorList>
    </citation>
    <scope>NUCLEOTIDE SEQUENCE</scope>
</reference>
<evidence type="ECO:0000256" key="1">
    <source>
        <dbReference type="SAM" id="MobiDB-lite"/>
    </source>
</evidence>
<feature type="compositionally biased region" description="Low complexity" evidence="1">
    <location>
        <begin position="75"/>
        <end position="104"/>
    </location>
</feature>
<organism evidence="2 3">
    <name type="scientific">Sorghum bicolor</name>
    <name type="common">Sorghum</name>
    <name type="synonym">Sorghum vulgare</name>
    <dbReference type="NCBI Taxonomy" id="4558"/>
    <lineage>
        <taxon>Eukaryota</taxon>
        <taxon>Viridiplantae</taxon>
        <taxon>Streptophyta</taxon>
        <taxon>Embryophyta</taxon>
        <taxon>Tracheophyta</taxon>
        <taxon>Spermatophyta</taxon>
        <taxon>Magnoliopsida</taxon>
        <taxon>Liliopsida</taxon>
        <taxon>Poales</taxon>
        <taxon>Poaceae</taxon>
        <taxon>PACMAD clade</taxon>
        <taxon>Panicoideae</taxon>
        <taxon>Andropogonodae</taxon>
        <taxon>Andropogoneae</taxon>
        <taxon>Sorghinae</taxon>
        <taxon>Sorghum</taxon>
    </lineage>
</organism>
<protein>
    <submittedName>
        <fullName evidence="2">Uncharacterized protein</fullName>
    </submittedName>
</protein>
<evidence type="ECO:0000313" key="2">
    <source>
        <dbReference type="EMBL" id="KAG0515803.1"/>
    </source>
</evidence>
<dbReference type="EMBL" id="CM027689">
    <property type="protein sequence ID" value="KAG0515803.1"/>
    <property type="molecule type" value="Genomic_DNA"/>
</dbReference>
<sequence length="335" mass="35195">MHAPIDAHALLQLHSYERHRHSLAAAMNWLSPYAVGTTTVATAATPAPSEPDFPSPSSPSFRAAGGAGTNKETDSGSSSSASSSSSADAFSFSTPGPRSPSTSTSALCFGAGGAGMRLWTSSKALARASNIHAEEDAAPAASVAPKGYAVGRHLRWISRRLRKARAGNKETAAAPRRGAVDDTARERAEAVASAIAHCKETLRRGTPRRRRLPSPLSSLSLDLWLRDRQDEIIASAAAHCDCDDECGDARPPAAFFPTALAGQAPCLRLPHVHGGREFAAAPASTGTSSSSEISGLVASRARETETRGGFSELEFLETLDGDEELIDRHFITVQI</sequence>
<gene>
    <name evidence="2" type="ORF">BDA96_10G308900</name>
</gene>
<reference evidence="2" key="2">
    <citation type="submission" date="2020-10" db="EMBL/GenBank/DDBJ databases">
        <authorList>
            <person name="Cooper E.A."/>
            <person name="Brenton Z.W."/>
            <person name="Flinn B.S."/>
            <person name="Jenkins J."/>
            <person name="Shu S."/>
            <person name="Flowers D."/>
            <person name="Luo F."/>
            <person name="Wang Y."/>
            <person name="Xia P."/>
            <person name="Barry K."/>
            <person name="Daum C."/>
            <person name="Lipzen A."/>
            <person name="Yoshinaga Y."/>
            <person name="Schmutz J."/>
            <person name="Saski C."/>
            <person name="Vermerris W."/>
            <person name="Kresovich S."/>
        </authorList>
    </citation>
    <scope>NUCLEOTIDE SEQUENCE</scope>
</reference>
<dbReference type="AlphaFoldDB" id="A0A921U2J9"/>
<accession>A0A921U2J9</accession>
<feature type="region of interest" description="Disordered" evidence="1">
    <location>
        <begin position="44"/>
        <end position="104"/>
    </location>
</feature>
<comment type="caution">
    <text evidence="2">The sequence shown here is derived from an EMBL/GenBank/DDBJ whole genome shotgun (WGS) entry which is preliminary data.</text>
</comment>
<dbReference type="Proteomes" id="UP000807115">
    <property type="component" value="Chromosome 10"/>
</dbReference>
<proteinExistence type="predicted"/>